<accession>C1MSS2</accession>
<dbReference type="OrthoDB" id="10624303at2759"/>
<organism evidence="3">
    <name type="scientific">Micromonas pusilla (strain CCMP1545)</name>
    <name type="common">Picoplanktonic green alga</name>
    <dbReference type="NCBI Taxonomy" id="564608"/>
    <lineage>
        <taxon>Eukaryota</taxon>
        <taxon>Viridiplantae</taxon>
        <taxon>Chlorophyta</taxon>
        <taxon>Mamiellophyceae</taxon>
        <taxon>Mamiellales</taxon>
        <taxon>Mamiellaceae</taxon>
        <taxon>Micromonas</taxon>
    </lineage>
</organism>
<name>C1MSS2_MICPC</name>
<dbReference type="KEGG" id="mpp:MICPUCDRAFT_57802"/>
<evidence type="ECO:0000313" key="2">
    <source>
        <dbReference type="EMBL" id="EEH57182.1"/>
    </source>
</evidence>
<keyword evidence="3" id="KW-1185">Reference proteome</keyword>
<protein>
    <submittedName>
        <fullName evidence="2">Predicted protein</fullName>
    </submittedName>
</protein>
<dbReference type="GeneID" id="9683788"/>
<evidence type="ECO:0000256" key="1">
    <source>
        <dbReference type="SAM" id="MobiDB-lite"/>
    </source>
</evidence>
<reference evidence="2 3" key="1">
    <citation type="journal article" date="2009" name="Science">
        <title>Green evolution and dynamic adaptations revealed by genomes of the marine picoeukaryotes Micromonas.</title>
        <authorList>
            <person name="Worden A.Z."/>
            <person name="Lee J.H."/>
            <person name="Mock T."/>
            <person name="Rouze P."/>
            <person name="Simmons M.P."/>
            <person name="Aerts A.L."/>
            <person name="Allen A.E."/>
            <person name="Cuvelier M.L."/>
            <person name="Derelle E."/>
            <person name="Everett M.V."/>
            <person name="Foulon E."/>
            <person name="Grimwood J."/>
            <person name="Gundlach H."/>
            <person name="Henrissat B."/>
            <person name="Napoli C."/>
            <person name="McDonald S.M."/>
            <person name="Parker M.S."/>
            <person name="Rombauts S."/>
            <person name="Salamov A."/>
            <person name="Von Dassow P."/>
            <person name="Badger J.H."/>
            <person name="Coutinho P.M."/>
            <person name="Demir E."/>
            <person name="Dubchak I."/>
            <person name="Gentemann C."/>
            <person name="Eikrem W."/>
            <person name="Gready J.E."/>
            <person name="John U."/>
            <person name="Lanier W."/>
            <person name="Lindquist E.A."/>
            <person name="Lucas S."/>
            <person name="Mayer K.F."/>
            <person name="Moreau H."/>
            <person name="Not F."/>
            <person name="Otillar R."/>
            <person name="Panaud O."/>
            <person name="Pangilinan J."/>
            <person name="Paulsen I."/>
            <person name="Piegu B."/>
            <person name="Poliakov A."/>
            <person name="Robbens S."/>
            <person name="Schmutz J."/>
            <person name="Toulza E."/>
            <person name="Wyss T."/>
            <person name="Zelensky A."/>
            <person name="Zhou K."/>
            <person name="Armbrust E.V."/>
            <person name="Bhattacharya D."/>
            <person name="Goodenough U.W."/>
            <person name="Van de Peer Y."/>
            <person name="Grigoriev I.V."/>
        </authorList>
    </citation>
    <scope>NUCLEOTIDE SEQUENCE [LARGE SCALE GENOMIC DNA]</scope>
    <source>
        <strain evidence="2 3">CCMP1545</strain>
    </source>
</reference>
<dbReference type="Proteomes" id="UP000001876">
    <property type="component" value="Unassembled WGS sequence"/>
</dbReference>
<proteinExistence type="predicted"/>
<feature type="compositionally biased region" description="Pro residues" evidence="1">
    <location>
        <begin position="15"/>
        <end position="24"/>
    </location>
</feature>
<dbReference type="EMBL" id="GG663739">
    <property type="protein sequence ID" value="EEH57182.1"/>
    <property type="molecule type" value="Genomic_DNA"/>
</dbReference>
<evidence type="ECO:0000313" key="3">
    <source>
        <dbReference type="Proteomes" id="UP000001876"/>
    </source>
</evidence>
<gene>
    <name evidence="2" type="ORF">MICPUCDRAFT_57802</name>
</gene>
<sequence length="183" mass="18779">MGTDAATPPAATPSRPNPPNPTPPARRRPAGAPVVAPTVISSKAALLATAEDLADDVDAAEERLARRNGARTSRGGKEKDGIVGWTLEAVDRGLDSIERERPSTAQAAWKVASEAEKVAKNPTVQKGVKLTADAGIEVVKRAAPVIGKVAGNVGKFAAKSAFSAAVGGVFPKKKNDGGKSKEK</sequence>
<feature type="region of interest" description="Disordered" evidence="1">
    <location>
        <begin position="1"/>
        <end position="35"/>
    </location>
</feature>
<feature type="compositionally biased region" description="Low complexity" evidence="1">
    <location>
        <begin position="1"/>
        <end position="14"/>
    </location>
</feature>
<dbReference type="AlphaFoldDB" id="C1MSS2"/>
<dbReference type="RefSeq" id="XP_003058727.1">
    <property type="nucleotide sequence ID" value="XM_003058681.1"/>
</dbReference>